<dbReference type="InterPro" id="IPR008965">
    <property type="entry name" value="CBM2/CBM3_carb-bd_dom_sf"/>
</dbReference>
<dbReference type="InterPro" id="IPR051922">
    <property type="entry name" value="Bact_Sporulation_Assoc"/>
</dbReference>
<dbReference type="GO" id="GO:0030313">
    <property type="term" value="C:cell envelope"/>
    <property type="evidence" value="ECO:0007669"/>
    <property type="project" value="UniProtKB-SubCell"/>
</dbReference>
<dbReference type="Gene3D" id="2.60.40.4270">
    <property type="entry name" value="Listeria-Bacteroides repeat domain"/>
    <property type="match status" value="1"/>
</dbReference>
<feature type="compositionally biased region" description="Basic and acidic residues" evidence="2">
    <location>
        <begin position="1890"/>
        <end position="1906"/>
    </location>
</feature>
<dbReference type="Gene3D" id="2.30.30.40">
    <property type="entry name" value="SH3 Domains"/>
    <property type="match status" value="1"/>
</dbReference>
<feature type="domain" description="SH3b" evidence="3">
    <location>
        <begin position="191"/>
        <end position="261"/>
    </location>
</feature>
<evidence type="ECO:0000313" key="5">
    <source>
        <dbReference type="Proteomes" id="UP000644115"/>
    </source>
</evidence>
<comment type="caution">
    <text evidence="4">The sequence shown here is derived from an EMBL/GenBank/DDBJ whole genome shotgun (WGS) entry which is preliminary data.</text>
</comment>
<feature type="region of interest" description="Disordered" evidence="2">
    <location>
        <begin position="1930"/>
        <end position="1979"/>
    </location>
</feature>
<dbReference type="Pfam" id="PF04122">
    <property type="entry name" value="CW_binding_2"/>
    <property type="match status" value="3"/>
</dbReference>
<dbReference type="Gene3D" id="2.60.40.680">
    <property type="match status" value="1"/>
</dbReference>
<dbReference type="Pfam" id="PF18998">
    <property type="entry name" value="Flg_new_2"/>
    <property type="match status" value="1"/>
</dbReference>
<name>A0A923NET2_9FIRM</name>
<evidence type="ECO:0000256" key="1">
    <source>
        <dbReference type="ARBA" id="ARBA00004196"/>
    </source>
</evidence>
<dbReference type="InterPro" id="IPR013378">
    <property type="entry name" value="InlB-like_B-rpt"/>
</dbReference>
<comment type="subcellular location">
    <subcellularLocation>
        <location evidence="1">Cell envelope</location>
    </subcellularLocation>
</comment>
<dbReference type="Pfam" id="PF09479">
    <property type="entry name" value="Flg_new"/>
    <property type="match status" value="3"/>
</dbReference>
<dbReference type="Proteomes" id="UP000644115">
    <property type="component" value="Unassembled WGS sequence"/>
</dbReference>
<dbReference type="Pfam" id="PF05257">
    <property type="entry name" value="CHAP"/>
    <property type="match status" value="1"/>
</dbReference>
<reference evidence="4" key="1">
    <citation type="submission" date="2020-08" db="EMBL/GenBank/DDBJ databases">
        <authorList>
            <person name="Liu C."/>
            <person name="Sun Q."/>
        </authorList>
    </citation>
    <scope>NUCLEOTIDE SEQUENCE</scope>
    <source>
        <strain evidence="4">BX16</strain>
    </source>
</reference>
<dbReference type="GO" id="GO:0030246">
    <property type="term" value="F:carbohydrate binding"/>
    <property type="evidence" value="ECO:0007669"/>
    <property type="project" value="InterPro"/>
</dbReference>
<sequence>MKKNHNGKIYEDDYDSAWCAWFVSNCANYTGCSNINQAVTTGDISKYTVNNKGGKITFVDKDFYNRSKHIYSSDRRSYDKHYKPKKGDIIFFHDGDSSVWPSHVGIVTGSKYVNGSLRVSTIEGNTSNSIVYYYANRGDTADSYKVAYVTPKYADDCVHKITDTKTGKCSKCGMEYINYDKPDVSKATSYANKYFYKIKAETYLKKYPSTNAQNKSSAKLPAGKHINVIGTLRNNSWYKIKYGGSSKYIGYVPASAIQKYTPGNDSTIKFGDVKDNYTVVHGSNPGMDTTVSSNYPIRNITVQIGTKKYTQTFKSLYLSKNLNLKKNTGINFAKLSSGTYNYKFTATDISGKAVTATGKFLVYDKDVKKPTIDVKNTNEGKIVTIKHNVTDGILHYSVNGKSASNTSNKNVPITISKAGTYEYKAFVTTKDKKRSYNTKTKVTVSQVMPPTIDVEQTGKNGQATIKAAKSGSSIKYKINEGSYKVYTGKALTISDGDTISAYAYQSGYIRSDVQSFTAEFAEPAAPVVTLSNADGKIAAGKTATAVWKKDKRASSYTARLYRSSDNSLVEEKETKECTESFTIKDAGEYYIQVTASNELGDSEPSELVSVEAVAPLTVTFKNGSEENSEILTQVNAEYGSVLNEVTSPSKKGYNFAGWEDSATGEISKSAYHKNTVKEDKTYIATYEKKTYEVKIYDTVGNLIKTQSVDYGESIDTEALMEKVNSSLKEGYVFAGWSVTHTASGDSMADYTKVDSDMEVQAVAKWGNKDLPVILKIESAGQSDNGKYINAAVKLTTEEKADLKMYLVAALKAKDSETGVEQTVYTDRKIVYLDAGSDSEVEKNVTLKLNPGQNVKVEQISTVEVVALQCKEDMSTGSTYSNADFYKIPISHTWGPVKEPWLPEKPSETNEARQICEKTQYRYQDTKIAYSGKDSMSGYTYKGTEPVSITEGNWSSSVPATGTEVTDDYKIVRSYKDYNAERWYAYYCDCKKTAWKNNSQECRFCKGKTKNILVVYGEPGIKANHSSTNDSYFFKTKLTSSANGKIRVMYWNGKRITSFKTNSTTLAWDKAAHIYLWKSSTFQRKIYSAVTTKTRNKFTKVGAFSEWSDIEPAKVSEKNTERRVETRKVYSYRELIKNTTETVKLDMDGLYQSRPGSKINSAEDLSGKKASILVYQTNNTDPNKYQLQYLGQTTIGEGNSYEFSLIPREKPTAETGNYIVALAVEGTTGLIKVDTIEAPKAEHKVTVQYKDETGKDISTVKTIRDHEDLDMSDITIADVKGYYFGGWTGRTTDIREDGVVTAQYVPILNSVVFVDWINQNLDIISAKTGTTIELPGAIKDTEGYTFTGWKLEDGTVLDPEKDTKVKVSGNMVITAQFKPIEYTVTFHGVDGKVIDTQKVKYGEAAEPPAYEAPEGSGTFAGWSTSDDWWSVERDVDVYPIMTFEEAAQKPEARTYVDESTDEVKLELSTEETGAKIYYTTDGTVPEADSITEYKTTDEGDYQGSLKSYSEPVSFAEDTQVIAVASVDGKNESAPLIVYYDPKSENIDEVDKDDGWKEVGSYDIKAKSGNDVTVEANLSENPGLTGCDFLVDYNSEIFYADRDVYDDPVCTKGPAFENGTTFVSGNESGIRITGVSTVENTAAGNLFKLTLHVEDNAEEGIYPISVYYMPENTLDKDFYETELPGLSARVTSQASIDLNTLDVKLARTSYTYEGKAIEPAVNIEGLKENEDYTVSYENNVNAGTGKAVIRGTGGYEGTVEKDFTITPASISDADVKAIDAQEYTGKAVEPEVTLTFGGKTLEKDKDYTVSYSNNTEAGTAKAAVSGKGNFRGSRDVGFTIEKSAKTQIEELQKALDEANAQISSLKNEKAALEKDVTEAKKKQNEAETAAENARKAKDAAEKELASANADKAEAQAKLDAANADLAKAEKELSDAKKEVADTEQKLADMTKAKEEAEKRAEEAEKKLEELQGGEKPDADFSRYAGTSRYETALKTADALKKSLKVDKFDYIIVADGNNYPDALAGSFLAKVKKAPLILVDRSVASEDMVGEYIEKNLSNKGTVYLLGGSDVVTVRFEKSLKGIDVERLAGTTRYETNLEILNEAKASGEDLLACTGEGFADSLSASAVGKPILLVDNRGLIAEQKAYLDKADVQDVYLIGGADVVSNKVGRELKAYDKDGKTERIAGDNRYKTSVEVAKAFFPKKCDSAVLAYGMKFPDGLAGGPLAISMGSPLLLVEDTAYADAKAYGSSVGISKLAVLGGTDVISDATAESILQ</sequence>
<keyword evidence="5" id="KW-1185">Reference proteome</keyword>
<dbReference type="InterPro" id="IPR007253">
    <property type="entry name" value="Cell_wall-bd_2"/>
</dbReference>
<dbReference type="InterPro" id="IPR042229">
    <property type="entry name" value="Listeria/Bacterioides_rpt_sf"/>
</dbReference>
<dbReference type="InterPro" id="IPR059177">
    <property type="entry name" value="GH29D-like_dom"/>
</dbReference>
<dbReference type="SUPFAM" id="SSF49384">
    <property type="entry name" value="Carbohydrate-binding domain"/>
    <property type="match status" value="1"/>
</dbReference>
<dbReference type="InterPro" id="IPR007921">
    <property type="entry name" value="CHAP_dom"/>
</dbReference>
<feature type="compositionally biased region" description="Basic and acidic residues" evidence="2">
    <location>
        <begin position="1930"/>
        <end position="1978"/>
    </location>
</feature>
<organism evidence="4 5">
    <name type="scientific">Lentihominibacter faecis</name>
    <dbReference type="NCBI Taxonomy" id="2764712"/>
    <lineage>
        <taxon>Bacteria</taxon>
        <taxon>Bacillati</taxon>
        <taxon>Bacillota</taxon>
        <taxon>Clostridia</taxon>
        <taxon>Peptostreptococcales</taxon>
        <taxon>Anaerovoracaceae</taxon>
        <taxon>Lentihominibacter</taxon>
    </lineage>
</organism>
<dbReference type="Pfam" id="PF13290">
    <property type="entry name" value="CHB_HEX_C_1"/>
    <property type="match status" value="1"/>
</dbReference>
<feature type="region of interest" description="Disordered" evidence="2">
    <location>
        <begin position="1877"/>
        <end position="1906"/>
    </location>
</feature>
<dbReference type="PROSITE" id="PS51781">
    <property type="entry name" value="SH3B"/>
    <property type="match status" value="1"/>
</dbReference>
<evidence type="ECO:0000256" key="2">
    <source>
        <dbReference type="SAM" id="MobiDB-lite"/>
    </source>
</evidence>
<proteinExistence type="predicted"/>
<dbReference type="PANTHER" id="PTHR30032:SF8">
    <property type="entry name" value="GERMINATION-SPECIFIC N-ACETYLMURAMOYL-L-ALANINE AMIDASE"/>
    <property type="match status" value="1"/>
</dbReference>
<dbReference type="Gene3D" id="1.10.287.2610">
    <property type="match status" value="1"/>
</dbReference>
<dbReference type="InterPro" id="IPR044060">
    <property type="entry name" value="Bacterial_rp_domain"/>
</dbReference>
<dbReference type="Gene3D" id="3.40.50.12090">
    <property type="match status" value="2"/>
</dbReference>
<dbReference type="SUPFAM" id="SSF57997">
    <property type="entry name" value="Tropomyosin"/>
    <property type="match status" value="1"/>
</dbReference>
<dbReference type="EMBL" id="JACRWC010000059">
    <property type="protein sequence ID" value="MBC5999327.1"/>
    <property type="molecule type" value="Genomic_DNA"/>
</dbReference>
<accession>A0A923NET2</accession>
<gene>
    <name evidence="4" type="ORF">H8876_04875</name>
</gene>
<dbReference type="CDD" id="cd06503">
    <property type="entry name" value="ATP-synt_Fo_b"/>
    <property type="match status" value="1"/>
</dbReference>
<evidence type="ECO:0000259" key="3">
    <source>
        <dbReference type="PROSITE" id="PS51781"/>
    </source>
</evidence>
<dbReference type="InterPro" id="IPR003646">
    <property type="entry name" value="SH3-like_bac-type"/>
</dbReference>
<evidence type="ECO:0000313" key="4">
    <source>
        <dbReference type="EMBL" id="MBC5999327.1"/>
    </source>
</evidence>
<dbReference type="PANTHER" id="PTHR30032">
    <property type="entry name" value="N-ACETYLMURAMOYL-L-ALANINE AMIDASE-RELATED"/>
    <property type="match status" value="1"/>
</dbReference>
<protein>
    <submittedName>
        <fullName evidence="4">Cell wall-binding repeat-containing protein</fullName>
    </submittedName>
</protein>